<evidence type="ECO:0000313" key="1">
    <source>
        <dbReference type="EMBL" id="KIM53537.1"/>
    </source>
</evidence>
<protein>
    <submittedName>
        <fullName evidence="1">Uncharacterized protein</fullName>
    </submittedName>
</protein>
<organism evidence="1 2">
    <name type="scientific">Scleroderma citrinum Foug A</name>
    <dbReference type="NCBI Taxonomy" id="1036808"/>
    <lineage>
        <taxon>Eukaryota</taxon>
        <taxon>Fungi</taxon>
        <taxon>Dikarya</taxon>
        <taxon>Basidiomycota</taxon>
        <taxon>Agaricomycotina</taxon>
        <taxon>Agaricomycetes</taxon>
        <taxon>Agaricomycetidae</taxon>
        <taxon>Boletales</taxon>
        <taxon>Sclerodermatineae</taxon>
        <taxon>Sclerodermataceae</taxon>
        <taxon>Scleroderma</taxon>
    </lineage>
</organism>
<dbReference type="AlphaFoldDB" id="A0A0C2ZLL8"/>
<reference evidence="2" key="2">
    <citation type="submission" date="2015-01" db="EMBL/GenBank/DDBJ databases">
        <title>Evolutionary Origins and Diversification of the Mycorrhizal Mutualists.</title>
        <authorList>
            <consortium name="DOE Joint Genome Institute"/>
            <consortium name="Mycorrhizal Genomics Consortium"/>
            <person name="Kohler A."/>
            <person name="Kuo A."/>
            <person name="Nagy L.G."/>
            <person name="Floudas D."/>
            <person name="Copeland A."/>
            <person name="Barry K.W."/>
            <person name="Cichocki N."/>
            <person name="Veneault-Fourrey C."/>
            <person name="LaButti K."/>
            <person name="Lindquist E.A."/>
            <person name="Lipzen A."/>
            <person name="Lundell T."/>
            <person name="Morin E."/>
            <person name="Murat C."/>
            <person name="Riley R."/>
            <person name="Ohm R."/>
            <person name="Sun H."/>
            <person name="Tunlid A."/>
            <person name="Henrissat B."/>
            <person name="Grigoriev I.V."/>
            <person name="Hibbett D.S."/>
            <person name="Martin F."/>
        </authorList>
    </citation>
    <scope>NUCLEOTIDE SEQUENCE [LARGE SCALE GENOMIC DNA]</scope>
    <source>
        <strain evidence="2">Foug A</strain>
    </source>
</reference>
<reference evidence="1 2" key="1">
    <citation type="submission" date="2014-04" db="EMBL/GenBank/DDBJ databases">
        <authorList>
            <consortium name="DOE Joint Genome Institute"/>
            <person name="Kuo A."/>
            <person name="Kohler A."/>
            <person name="Nagy L.G."/>
            <person name="Floudas D."/>
            <person name="Copeland A."/>
            <person name="Barry K.W."/>
            <person name="Cichocki N."/>
            <person name="Veneault-Fourrey C."/>
            <person name="LaButti K."/>
            <person name="Lindquist E.A."/>
            <person name="Lipzen A."/>
            <person name="Lundell T."/>
            <person name="Morin E."/>
            <person name="Murat C."/>
            <person name="Sun H."/>
            <person name="Tunlid A."/>
            <person name="Henrissat B."/>
            <person name="Grigoriev I.V."/>
            <person name="Hibbett D.S."/>
            <person name="Martin F."/>
            <person name="Nordberg H.P."/>
            <person name="Cantor M.N."/>
            <person name="Hua S.X."/>
        </authorList>
    </citation>
    <scope>NUCLEOTIDE SEQUENCE [LARGE SCALE GENOMIC DNA]</scope>
    <source>
        <strain evidence="1 2">Foug A</strain>
    </source>
</reference>
<gene>
    <name evidence="1" type="ORF">SCLCIDRAFT_31810</name>
</gene>
<proteinExistence type="predicted"/>
<dbReference type="EMBL" id="KN822178">
    <property type="protein sequence ID" value="KIM53537.1"/>
    <property type="molecule type" value="Genomic_DNA"/>
</dbReference>
<evidence type="ECO:0000313" key="2">
    <source>
        <dbReference type="Proteomes" id="UP000053989"/>
    </source>
</evidence>
<keyword evidence="2" id="KW-1185">Reference proteome</keyword>
<name>A0A0C2ZLL8_9AGAM</name>
<dbReference type="HOGENOM" id="CLU_2198533_0_0_1"/>
<sequence>MRFQDFKIESLLFGIDLSLPRDGLERIRRLRRWLRRYCCFESFRLDFAIASRSIPTTSGLTLHNCHKCFDHTQYLYTSSNRLRMSRVPLSTFASEPHLSIRCVFSYSA</sequence>
<dbReference type="Proteomes" id="UP000053989">
    <property type="component" value="Unassembled WGS sequence"/>
</dbReference>
<accession>A0A0C2ZLL8</accession>
<dbReference type="InParanoid" id="A0A0C2ZLL8"/>